<dbReference type="PANTHER" id="PTHR10695:SF46">
    <property type="entry name" value="BIFUNCTIONAL COENZYME A SYNTHASE-RELATED"/>
    <property type="match status" value="1"/>
</dbReference>
<dbReference type="GO" id="GO:0005524">
    <property type="term" value="F:ATP binding"/>
    <property type="evidence" value="ECO:0007669"/>
    <property type="project" value="UniProtKB-UniRule"/>
</dbReference>
<dbReference type="HAMAP" id="MF_00376">
    <property type="entry name" value="Dephospho_CoA_kinase"/>
    <property type="match status" value="1"/>
</dbReference>
<dbReference type="InterPro" id="IPR007344">
    <property type="entry name" value="GrpB/CoaE"/>
</dbReference>
<dbReference type="RefSeq" id="WP_104432465.1">
    <property type="nucleotide sequence ID" value="NZ_PTJD01000005.1"/>
</dbReference>
<accession>A0A2S6IPC3</accession>
<comment type="similarity">
    <text evidence="2">In the C-terminal section; belongs to the UPF0157 (GrpB) family.</text>
</comment>
<keyword evidence="6" id="KW-0173">Coenzyme A biosynthesis</keyword>
<reference evidence="8 9" key="1">
    <citation type="submission" date="2018-02" db="EMBL/GenBank/DDBJ databases">
        <title>Genomic Encyclopedia of Archaeal and Bacterial Type Strains, Phase II (KMG-II): from individual species to whole genera.</title>
        <authorList>
            <person name="Goeker M."/>
        </authorList>
    </citation>
    <scope>NUCLEOTIDE SEQUENCE [LARGE SCALE GENOMIC DNA]</scope>
    <source>
        <strain evidence="8 9">DSM 22857</strain>
    </source>
</reference>
<sequence>MLRVGLTGGIGAGKSTASRRLHELGAVLVDADVLAREVVAPGTPGLAAVVEAFGPGVLTAGGELDRAALGRLVFADPAQRQRLNAVVHPLVARRRAELAAAAGESAVVVEDVPLLVENGMAAEYHLVVVVHADEAERHRRLVADRGMDPADASARIAAQARDPERRAAADVWLDNGGDPERLRQQVDRLWSRRLLPFEDNLRAGRLVPAPALALLEHRVGWAAQAARLAARVERAAGDAGRGVEHIGSTAVPGLVAKDVVDLQLAVGSLAAADAVAGELAAAGFPRAEGDWWDTPKPSDPDPDRWRKCLHGGADPGRPVHLHVRVHGSPGWRWALLFRDWLRADADARAAYAGLKQRLAAGCTSTGEYADAKEPWFTEVAHGRAEAWAAASGWRPPA</sequence>
<evidence type="ECO:0000256" key="3">
    <source>
        <dbReference type="ARBA" id="ARBA00022490"/>
    </source>
</evidence>
<evidence type="ECO:0000256" key="7">
    <source>
        <dbReference type="NCBIfam" id="TIGR00152"/>
    </source>
</evidence>
<dbReference type="OrthoDB" id="9812943at2"/>
<dbReference type="GO" id="GO:0005737">
    <property type="term" value="C:cytoplasm"/>
    <property type="evidence" value="ECO:0007669"/>
    <property type="project" value="UniProtKB-SubCell"/>
</dbReference>
<dbReference type="GO" id="GO:0004140">
    <property type="term" value="F:dephospho-CoA kinase activity"/>
    <property type="evidence" value="ECO:0007669"/>
    <property type="project" value="UniProtKB-UniRule"/>
</dbReference>
<keyword evidence="3 6" id="KW-0963">Cytoplasm</keyword>
<dbReference type="InterPro" id="IPR027417">
    <property type="entry name" value="P-loop_NTPase"/>
</dbReference>
<comment type="subcellular location">
    <subcellularLocation>
        <location evidence="6">Cytoplasm</location>
    </subcellularLocation>
</comment>
<evidence type="ECO:0000313" key="8">
    <source>
        <dbReference type="EMBL" id="PPK96093.1"/>
    </source>
</evidence>
<dbReference type="Pfam" id="PF01121">
    <property type="entry name" value="CoaE"/>
    <property type="match status" value="1"/>
</dbReference>
<protein>
    <recommendedName>
        <fullName evidence="6 7">Dephospho-CoA kinase</fullName>
        <ecNumber evidence="6 7">2.7.1.24</ecNumber>
    </recommendedName>
    <alternativeName>
        <fullName evidence="6">Dephosphocoenzyme A kinase</fullName>
    </alternativeName>
</protein>
<evidence type="ECO:0000256" key="6">
    <source>
        <dbReference type="HAMAP-Rule" id="MF_00376"/>
    </source>
</evidence>
<comment type="caution">
    <text evidence="8">The sequence shown here is derived from an EMBL/GenBank/DDBJ whole genome shotgun (WGS) entry which is preliminary data.</text>
</comment>
<keyword evidence="4 6" id="KW-0547">Nucleotide-binding</keyword>
<dbReference type="SUPFAM" id="SSF52540">
    <property type="entry name" value="P-loop containing nucleoside triphosphate hydrolases"/>
    <property type="match status" value="1"/>
</dbReference>
<dbReference type="PROSITE" id="PS51219">
    <property type="entry name" value="DPCK"/>
    <property type="match status" value="1"/>
</dbReference>
<evidence type="ECO:0000256" key="2">
    <source>
        <dbReference type="ARBA" id="ARBA00011058"/>
    </source>
</evidence>
<dbReference type="AlphaFoldDB" id="A0A2S6IPC3"/>
<dbReference type="NCBIfam" id="NF002879">
    <property type="entry name" value="PRK03333.1"/>
    <property type="match status" value="1"/>
</dbReference>
<comment type="function">
    <text evidence="6">Catalyzes the phosphorylation of the 3'-hydroxyl group of dephosphocoenzyme A to form coenzyme A.</text>
</comment>
<keyword evidence="5 6" id="KW-0067">ATP-binding</keyword>
<evidence type="ECO:0000256" key="1">
    <source>
        <dbReference type="ARBA" id="ARBA00008826"/>
    </source>
</evidence>
<evidence type="ECO:0000256" key="5">
    <source>
        <dbReference type="ARBA" id="ARBA00022840"/>
    </source>
</evidence>
<dbReference type="InterPro" id="IPR001977">
    <property type="entry name" value="Depp_CoAkinase"/>
</dbReference>
<dbReference type="UniPathway" id="UPA00241">
    <property type="reaction ID" value="UER00356"/>
</dbReference>
<dbReference type="GO" id="GO:0015937">
    <property type="term" value="P:coenzyme A biosynthetic process"/>
    <property type="evidence" value="ECO:0007669"/>
    <property type="project" value="UniProtKB-UniRule"/>
</dbReference>
<dbReference type="Pfam" id="PF04229">
    <property type="entry name" value="GrpB"/>
    <property type="match status" value="1"/>
</dbReference>
<evidence type="ECO:0000256" key="4">
    <source>
        <dbReference type="ARBA" id="ARBA00022741"/>
    </source>
</evidence>
<comment type="catalytic activity">
    <reaction evidence="6">
        <text>3'-dephospho-CoA + ATP = ADP + CoA + H(+)</text>
        <dbReference type="Rhea" id="RHEA:18245"/>
        <dbReference type="ChEBI" id="CHEBI:15378"/>
        <dbReference type="ChEBI" id="CHEBI:30616"/>
        <dbReference type="ChEBI" id="CHEBI:57287"/>
        <dbReference type="ChEBI" id="CHEBI:57328"/>
        <dbReference type="ChEBI" id="CHEBI:456216"/>
        <dbReference type="EC" id="2.7.1.24"/>
    </reaction>
</comment>
<comment type="similarity">
    <text evidence="6">Belongs to the CoaE family.</text>
</comment>
<dbReference type="EMBL" id="PTJD01000005">
    <property type="protein sequence ID" value="PPK96093.1"/>
    <property type="molecule type" value="Genomic_DNA"/>
</dbReference>
<dbReference type="InterPro" id="IPR043519">
    <property type="entry name" value="NT_sf"/>
</dbReference>
<dbReference type="CDD" id="cd02022">
    <property type="entry name" value="DPCK"/>
    <property type="match status" value="1"/>
</dbReference>
<dbReference type="PANTHER" id="PTHR10695">
    <property type="entry name" value="DEPHOSPHO-COA KINASE-RELATED"/>
    <property type="match status" value="1"/>
</dbReference>
<dbReference type="SUPFAM" id="SSF81301">
    <property type="entry name" value="Nucleotidyltransferase"/>
    <property type="match status" value="1"/>
</dbReference>
<name>A0A2S6IPC3_9ACTN</name>
<comment type="pathway">
    <text evidence="6">Cofactor biosynthesis; coenzyme A biosynthesis; CoA from (R)-pantothenate: step 5/5.</text>
</comment>
<organism evidence="8 9">
    <name type="scientific">Kineococcus xinjiangensis</name>
    <dbReference type="NCBI Taxonomy" id="512762"/>
    <lineage>
        <taxon>Bacteria</taxon>
        <taxon>Bacillati</taxon>
        <taxon>Actinomycetota</taxon>
        <taxon>Actinomycetes</taxon>
        <taxon>Kineosporiales</taxon>
        <taxon>Kineosporiaceae</taxon>
        <taxon>Kineococcus</taxon>
    </lineage>
</organism>
<proteinExistence type="inferred from homology"/>
<dbReference type="NCBIfam" id="TIGR00152">
    <property type="entry name" value="dephospho-CoA kinase"/>
    <property type="match status" value="1"/>
</dbReference>
<dbReference type="EC" id="2.7.1.24" evidence="6 7"/>
<gene>
    <name evidence="6" type="primary">coaE</name>
    <name evidence="8" type="ORF">CLV92_105195</name>
</gene>
<dbReference type="Proteomes" id="UP000239485">
    <property type="component" value="Unassembled WGS sequence"/>
</dbReference>
<keyword evidence="9" id="KW-1185">Reference proteome</keyword>
<keyword evidence="6" id="KW-0808">Transferase</keyword>
<feature type="binding site" evidence="6">
    <location>
        <begin position="11"/>
        <end position="16"/>
    </location>
    <ligand>
        <name>ATP</name>
        <dbReference type="ChEBI" id="CHEBI:30616"/>
    </ligand>
</feature>
<dbReference type="Gene3D" id="3.30.460.10">
    <property type="entry name" value="Beta Polymerase, domain 2"/>
    <property type="match status" value="1"/>
</dbReference>
<dbReference type="Gene3D" id="3.40.50.300">
    <property type="entry name" value="P-loop containing nucleotide triphosphate hydrolases"/>
    <property type="match status" value="1"/>
</dbReference>
<evidence type="ECO:0000313" key="9">
    <source>
        <dbReference type="Proteomes" id="UP000239485"/>
    </source>
</evidence>
<keyword evidence="6 8" id="KW-0418">Kinase</keyword>
<comment type="similarity">
    <text evidence="1">In the N-terminal section; belongs to the CoaE family.</text>
</comment>